<gene>
    <name evidence="5" type="ORF">FH039_11830</name>
</gene>
<feature type="domain" description="ABC transporter" evidence="4">
    <location>
        <begin position="10"/>
        <end position="240"/>
    </location>
</feature>
<accession>A0A4Y5SMZ2</accession>
<sequence length="254" mass="27876">MKPSSEKIVLSARNLRFSYNGSEVLRGINLDVWEGEFVAVLGPNGAGKSTLVKCLAGILNCGGVKAFGRPLGEYSRNELARIIAYVPQRTEPGFMTVFDTVLLGRRPHMGLRPSKKDIEAVMAALRTLGIENLAAKTTNRLSGGELQKVGIARALAQEPRILIMDEPTNNLDIRSQLEVMRLARGFSREGGTAIVVMHDVNLALRFARRFIFMKEGRVMAEGGLEILDGKLFREIYGVDVEIGEIRGIPTVVPL</sequence>
<keyword evidence="3 5" id="KW-0067">ATP-binding</keyword>
<keyword evidence="6" id="KW-1185">Reference proteome</keyword>
<dbReference type="InterPro" id="IPR017871">
    <property type="entry name" value="ABC_transporter-like_CS"/>
</dbReference>
<reference evidence="5 6" key="1">
    <citation type="submission" date="2019-06" db="EMBL/GenBank/DDBJ databases">
        <title>Thermococcus indicus sp. nov., a Fe(III)-reducing hyperthermophilic archaeon isolated from the Onnuri vent field of the Central Indian Ocean ridge.</title>
        <authorList>
            <person name="Lim J.K."/>
            <person name="Kim Y.J."/>
            <person name="Kwon K.K."/>
        </authorList>
    </citation>
    <scope>NUCLEOTIDE SEQUENCE [LARGE SCALE GENOMIC DNA]</scope>
    <source>
        <strain evidence="5 6">IOH1</strain>
    </source>
</reference>
<keyword evidence="1" id="KW-0813">Transport</keyword>
<evidence type="ECO:0000256" key="2">
    <source>
        <dbReference type="ARBA" id="ARBA00022741"/>
    </source>
</evidence>
<dbReference type="SUPFAM" id="SSF52540">
    <property type="entry name" value="P-loop containing nucleoside triphosphate hydrolases"/>
    <property type="match status" value="1"/>
</dbReference>
<dbReference type="OrthoDB" id="24644at2157"/>
<evidence type="ECO:0000313" key="6">
    <source>
        <dbReference type="Proteomes" id="UP000306007"/>
    </source>
</evidence>
<dbReference type="Gene3D" id="3.40.50.300">
    <property type="entry name" value="P-loop containing nucleotide triphosphate hydrolases"/>
    <property type="match status" value="1"/>
</dbReference>
<dbReference type="InterPro" id="IPR003439">
    <property type="entry name" value="ABC_transporter-like_ATP-bd"/>
</dbReference>
<dbReference type="AlphaFoldDB" id="A0A4Y5SMZ2"/>
<dbReference type="PANTHER" id="PTHR42734:SF20">
    <property type="entry name" value="ABC-TYPE IRON(III)-SIDEROPHORE TRANSPORT SYSTEM, ATPASE COMPONENT"/>
    <property type="match status" value="1"/>
</dbReference>
<dbReference type="EMBL" id="CP040846">
    <property type="protein sequence ID" value="QDA32145.1"/>
    <property type="molecule type" value="Genomic_DNA"/>
</dbReference>
<dbReference type="PROSITE" id="PS00211">
    <property type="entry name" value="ABC_TRANSPORTER_1"/>
    <property type="match status" value="1"/>
</dbReference>
<protein>
    <submittedName>
        <fullName evidence="5">ABC transporter ATP-binding protein</fullName>
    </submittedName>
</protein>
<dbReference type="InterPro" id="IPR050153">
    <property type="entry name" value="Metal_Ion_Import_ABC"/>
</dbReference>
<dbReference type="Pfam" id="PF00005">
    <property type="entry name" value="ABC_tran"/>
    <property type="match status" value="1"/>
</dbReference>
<dbReference type="InterPro" id="IPR027417">
    <property type="entry name" value="P-loop_NTPase"/>
</dbReference>
<dbReference type="RefSeq" id="WP_139681467.1">
    <property type="nucleotide sequence ID" value="NZ_CP040846.1"/>
</dbReference>
<evidence type="ECO:0000256" key="1">
    <source>
        <dbReference type="ARBA" id="ARBA00022448"/>
    </source>
</evidence>
<dbReference type="PROSITE" id="PS50893">
    <property type="entry name" value="ABC_TRANSPORTER_2"/>
    <property type="match status" value="1"/>
</dbReference>
<evidence type="ECO:0000313" key="5">
    <source>
        <dbReference type="EMBL" id="QDA32145.1"/>
    </source>
</evidence>
<dbReference type="GeneID" id="40475884"/>
<dbReference type="PANTHER" id="PTHR42734">
    <property type="entry name" value="METAL TRANSPORT SYSTEM ATP-BINDING PROTEIN TM_0124-RELATED"/>
    <property type="match status" value="1"/>
</dbReference>
<dbReference type="Proteomes" id="UP000306007">
    <property type="component" value="Chromosome"/>
</dbReference>
<dbReference type="GO" id="GO:0016887">
    <property type="term" value="F:ATP hydrolysis activity"/>
    <property type="evidence" value="ECO:0007669"/>
    <property type="project" value="InterPro"/>
</dbReference>
<dbReference type="KEGG" id="tic:FH039_11830"/>
<dbReference type="InterPro" id="IPR003593">
    <property type="entry name" value="AAA+_ATPase"/>
</dbReference>
<evidence type="ECO:0000256" key="3">
    <source>
        <dbReference type="ARBA" id="ARBA00022840"/>
    </source>
</evidence>
<organism evidence="5 6">
    <name type="scientific">Thermococcus indicus</name>
    <dbReference type="NCBI Taxonomy" id="2586643"/>
    <lineage>
        <taxon>Archaea</taxon>
        <taxon>Methanobacteriati</taxon>
        <taxon>Methanobacteriota</taxon>
        <taxon>Thermococci</taxon>
        <taxon>Thermococcales</taxon>
        <taxon>Thermococcaceae</taxon>
        <taxon>Thermococcus</taxon>
    </lineage>
</organism>
<dbReference type="FunFam" id="3.40.50.300:FF:000134">
    <property type="entry name" value="Iron-enterobactin ABC transporter ATP-binding protein"/>
    <property type="match status" value="1"/>
</dbReference>
<dbReference type="CDD" id="cd03214">
    <property type="entry name" value="ABC_Iron-Siderophores_B12_Hemin"/>
    <property type="match status" value="1"/>
</dbReference>
<evidence type="ECO:0000259" key="4">
    <source>
        <dbReference type="PROSITE" id="PS50893"/>
    </source>
</evidence>
<keyword evidence="2" id="KW-0547">Nucleotide-binding</keyword>
<name>A0A4Y5SMZ2_9EURY</name>
<proteinExistence type="predicted"/>
<dbReference type="SMART" id="SM00382">
    <property type="entry name" value="AAA"/>
    <property type="match status" value="1"/>
</dbReference>
<dbReference type="GO" id="GO:0005524">
    <property type="term" value="F:ATP binding"/>
    <property type="evidence" value="ECO:0007669"/>
    <property type="project" value="UniProtKB-KW"/>
</dbReference>